<evidence type="ECO:0000313" key="5">
    <source>
        <dbReference type="EMBL" id="RGK58562.1"/>
    </source>
</evidence>
<dbReference type="Pfam" id="PF00156">
    <property type="entry name" value="Pribosyltran"/>
    <property type="match status" value="1"/>
</dbReference>
<keyword evidence="7" id="KW-1185">Reference proteome</keyword>
<reference evidence="3" key="4">
    <citation type="submission" date="2021-09" db="EMBL/GenBank/DDBJ databases">
        <authorList>
            <person name="Gilroy R."/>
        </authorList>
    </citation>
    <scope>NUCLEOTIDE SEQUENCE</scope>
    <source>
        <strain evidence="3">9794</strain>
    </source>
</reference>
<dbReference type="SUPFAM" id="SSF53271">
    <property type="entry name" value="PRTase-like"/>
    <property type="match status" value="1"/>
</dbReference>
<dbReference type="Proteomes" id="UP000722357">
    <property type="component" value="Unassembled WGS sequence"/>
</dbReference>
<evidence type="ECO:0000313" key="3">
    <source>
        <dbReference type="EMBL" id="HJF80579.1"/>
    </source>
</evidence>
<dbReference type="Proteomes" id="UP000186685">
    <property type="component" value="Unassembled WGS sequence"/>
</dbReference>
<evidence type="ECO:0000313" key="4">
    <source>
        <dbReference type="EMBL" id="OKZ07030.1"/>
    </source>
</evidence>
<dbReference type="EMBL" id="MNQR01000049">
    <property type="protein sequence ID" value="OKZ07030.1"/>
    <property type="molecule type" value="Genomic_DNA"/>
</dbReference>
<reference evidence="3" key="3">
    <citation type="journal article" date="2021" name="PeerJ">
        <title>Extensive microbial diversity within the chicken gut microbiome revealed by metagenomics and culture.</title>
        <authorList>
            <person name="Gilroy R."/>
            <person name="Ravi A."/>
            <person name="Getino M."/>
            <person name="Pursley I."/>
            <person name="Horton D.L."/>
            <person name="Alikhan N.F."/>
            <person name="Baker D."/>
            <person name="Gharbi K."/>
            <person name="Hall N."/>
            <person name="Watson M."/>
            <person name="Adriaenssens E.M."/>
            <person name="Foster-Nyarko E."/>
            <person name="Jarju S."/>
            <person name="Secka A."/>
            <person name="Antonio M."/>
            <person name="Oren A."/>
            <person name="Chaudhuri R.R."/>
            <person name="La Ragione R."/>
            <person name="Hildebrand F."/>
            <person name="Pallen M.J."/>
        </authorList>
    </citation>
    <scope>NUCLEOTIDE SEQUENCE</scope>
    <source>
        <strain evidence="3">9794</strain>
    </source>
</reference>
<evidence type="ECO:0000313" key="7">
    <source>
        <dbReference type="Proteomes" id="UP000260862"/>
    </source>
</evidence>
<dbReference type="Gene3D" id="3.40.50.2020">
    <property type="match status" value="1"/>
</dbReference>
<dbReference type="EMBL" id="DYWE01000032">
    <property type="protein sequence ID" value="HJF80579.1"/>
    <property type="molecule type" value="Genomic_DNA"/>
</dbReference>
<comment type="caution">
    <text evidence="5">The sequence shown here is derived from an EMBL/GenBank/DDBJ whole genome shotgun (WGS) entry which is preliminary data.</text>
</comment>
<dbReference type="InterPro" id="IPR051910">
    <property type="entry name" value="ComF/GntX_DNA_util-trans"/>
</dbReference>
<dbReference type="InterPro" id="IPR000836">
    <property type="entry name" value="PRTase_dom"/>
</dbReference>
<name>A0A1Q6G769_9BACT</name>
<keyword evidence="4" id="KW-0808">Transferase</keyword>
<evidence type="ECO:0000259" key="2">
    <source>
        <dbReference type="Pfam" id="PF00156"/>
    </source>
</evidence>
<feature type="domain" description="Phosphoribosyltransferase" evidence="2">
    <location>
        <begin position="134"/>
        <end position="226"/>
    </location>
</feature>
<dbReference type="RefSeq" id="WP_117670155.1">
    <property type="nucleotide sequence ID" value="NZ_CABOGR010000001.1"/>
</dbReference>
<comment type="similarity">
    <text evidence="1">Belongs to the ComF/GntX family.</text>
</comment>
<protein>
    <submittedName>
        <fullName evidence="4">Amidophosphoribosyltransferase</fullName>
    </submittedName>
    <submittedName>
        <fullName evidence="5">ComF family protein</fullName>
    </submittedName>
</protein>
<evidence type="ECO:0000313" key="6">
    <source>
        <dbReference type="Proteomes" id="UP000186685"/>
    </source>
</evidence>
<dbReference type="GO" id="GO:0016757">
    <property type="term" value="F:glycosyltransferase activity"/>
    <property type="evidence" value="ECO:0007669"/>
    <property type="project" value="UniProtKB-KW"/>
</dbReference>
<dbReference type="PANTHER" id="PTHR47505">
    <property type="entry name" value="DNA UTILIZATION PROTEIN YHGH"/>
    <property type="match status" value="1"/>
</dbReference>
<dbReference type="CDD" id="cd06223">
    <property type="entry name" value="PRTases_typeI"/>
    <property type="match status" value="1"/>
</dbReference>
<reference evidence="5 7" key="2">
    <citation type="submission" date="2018-08" db="EMBL/GenBank/DDBJ databases">
        <title>A genome reference for cultivated species of the human gut microbiota.</title>
        <authorList>
            <person name="Zou Y."/>
            <person name="Xue W."/>
            <person name="Luo G."/>
        </authorList>
    </citation>
    <scope>NUCLEOTIDE SEQUENCE [LARGE SCALE GENOMIC DNA]</scope>
    <source>
        <strain evidence="5 7">TF10-3AC</strain>
    </source>
</reference>
<dbReference type="AlphaFoldDB" id="A0A1Q6G769"/>
<dbReference type="EMBL" id="QSQT01000001">
    <property type="protein sequence ID" value="RGK58562.1"/>
    <property type="molecule type" value="Genomic_DNA"/>
</dbReference>
<sequence>MNILTDIRDFLFPRLCMACGRKLQVSEQALCCDCLSQLPHTHLGNTPGNEMEKIFWGRFPIQRASALFYYARGGKVAHILAGMKYYGRQKVCRQMGEMLAHELLPTGFFEGVDYLLPVPLHPDRLRTRGYNQSRLLAEGISEQTGIPVCDGLLCRVRNNQTQTHKSVLERQENTVHLFHLAGDTRMLQGKHVMLVDDVLTTGATLGACADVLADIEGISISIVTLAWTK</sequence>
<dbReference type="Proteomes" id="UP000260862">
    <property type="component" value="Unassembled WGS sequence"/>
</dbReference>
<keyword evidence="4" id="KW-0328">Glycosyltransferase</keyword>
<dbReference type="InterPro" id="IPR029057">
    <property type="entry name" value="PRTase-like"/>
</dbReference>
<gene>
    <name evidence="4" type="ORF">BHV76_10575</name>
    <name evidence="5" type="ORF">DXD04_01300</name>
    <name evidence="3" type="ORF">K8V40_02860</name>
</gene>
<reference evidence="4 6" key="1">
    <citation type="journal article" date="2016" name="Nat. Biotechnol.">
        <title>Measurement of bacterial replication rates in microbial communities.</title>
        <authorList>
            <person name="Brown C.T."/>
            <person name="Olm M.R."/>
            <person name="Thomas B.C."/>
            <person name="Banfield J.F."/>
        </authorList>
    </citation>
    <scope>NUCLEOTIDE SEQUENCE [LARGE SCALE GENOMIC DNA]</scope>
    <source>
        <strain evidence="4">45_130</strain>
    </source>
</reference>
<organism evidence="5 7">
    <name type="scientific">Phocaeicola plebeius</name>
    <dbReference type="NCBI Taxonomy" id="310297"/>
    <lineage>
        <taxon>Bacteria</taxon>
        <taxon>Pseudomonadati</taxon>
        <taxon>Bacteroidota</taxon>
        <taxon>Bacteroidia</taxon>
        <taxon>Bacteroidales</taxon>
        <taxon>Bacteroidaceae</taxon>
        <taxon>Phocaeicola</taxon>
    </lineage>
</organism>
<dbReference type="PANTHER" id="PTHR47505:SF1">
    <property type="entry name" value="DNA UTILIZATION PROTEIN YHGH"/>
    <property type="match status" value="1"/>
</dbReference>
<proteinExistence type="inferred from homology"/>
<evidence type="ECO:0000256" key="1">
    <source>
        <dbReference type="ARBA" id="ARBA00008007"/>
    </source>
</evidence>
<accession>A0A1Q6G769</accession>